<dbReference type="Proteomes" id="UP001159363">
    <property type="component" value="Chromosome 5"/>
</dbReference>
<evidence type="ECO:0000313" key="2">
    <source>
        <dbReference type="Proteomes" id="UP001159363"/>
    </source>
</evidence>
<proteinExistence type="predicted"/>
<sequence>MLATENIEWHFAPHRSPHFGGLREAVVKSLKYHLWRVVGASLLMYEEMYMYLTQIEACLNSHTLTLLSSDPNDLTSLTPCHFLIGDALS</sequence>
<reference evidence="1 2" key="1">
    <citation type="submission" date="2023-02" db="EMBL/GenBank/DDBJ databases">
        <title>LHISI_Scaffold_Assembly.</title>
        <authorList>
            <person name="Stuart O.P."/>
            <person name="Cleave R."/>
            <person name="Magrath M.J.L."/>
            <person name="Mikheyev A.S."/>
        </authorList>
    </citation>
    <scope>NUCLEOTIDE SEQUENCE [LARGE SCALE GENOMIC DNA]</scope>
    <source>
        <strain evidence="1">Daus_M_001</strain>
        <tissue evidence="1">Leg muscle</tissue>
    </source>
</reference>
<dbReference type="Gene3D" id="3.30.420.10">
    <property type="entry name" value="Ribonuclease H-like superfamily/Ribonuclease H"/>
    <property type="match status" value="1"/>
</dbReference>
<dbReference type="EMBL" id="JARBHB010000006">
    <property type="protein sequence ID" value="KAJ8881067.1"/>
    <property type="molecule type" value="Genomic_DNA"/>
</dbReference>
<dbReference type="InterPro" id="IPR036397">
    <property type="entry name" value="RNaseH_sf"/>
</dbReference>
<organism evidence="1 2">
    <name type="scientific">Dryococelus australis</name>
    <dbReference type="NCBI Taxonomy" id="614101"/>
    <lineage>
        <taxon>Eukaryota</taxon>
        <taxon>Metazoa</taxon>
        <taxon>Ecdysozoa</taxon>
        <taxon>Arthropoda</taxon>
        <taxon>Hexapoda</taxon>
        <taxon>Insecta</taxon>
        <taxon>Pterygota</taxon>
        <taxon>Neoptera</taxon>
        <taxon>Polyneoptera</taxon>
        <taxon>Phasmatodea</taxon>
        <taxon>Verophasmatodea</taxon>
        <taxon>Anareolatae</taxon>
        <taxon>Phasmatidae</taxon>
        <taxon>Eurycanthinae</taxon>
        <taxon>Dryococelus</taxon>
    </lineage>
</organism>
<comment type="caution">
    <text evidence="1">The sequence shown here is derived from an EMBL/GenBank/DDBJ whole genome shotgun (WGS) entry which is preliminary data.</text>
</comment>
<evidence type="ECO:0000313" key="1">
    <source>
        <dbReference type="EMBL" id="KAJ8881067.1"/>
    </source>
</evidence>
<accession>A0ABQ9H9T5</accession>
<name>A0ABQ9H9T5_9NEOP</name>
<keyword evidence="2" id="KW-1185">Reference proteome</keyword>
<gene>
    <name evidence="1" type="ORF">PR048_017540</name>
</gene>
<protein>
    <submittedName>
        <fullName evidence="1">Uncharacterized protein</fullName>
    </submittedName>
</protein>